<name>A0A1C6YY14_HAFAL</name>
<evidence type="ECO:0000313" key="2">
    <source>
        <dbReference type="Proteomes" id="UP000094844"/>
    </source>
</evidence>
<protein>
    <submittedName>
        <fullName evidence="1">Uncharacterized protein</fullName>
    </submittedName>
</protein>
<accession>A0A1C6YY14</accession>
<sequence>MDYFKSKITLYQVDVAQGKQQIYFVDIMNV</sequence>
<dbReference type="AlphaFoldDB" id="A0A1C6YY14"/>
<organism evidence="1 2">
    <name type="scientific">Hafnia alvei</name>
    <dbReference type="NCBI Taxonomy" id="569"/>
    <lineage>
        <taxon>Bacteria</taxon>
        <taxon>Pseudomonadati</taxon>
        <taxon>Pseudomonadota</taxon>
        <taxon>Gammaproteobacteria</taxon>
        <taxon>Enterobacterales</taxon>
        <taxon>Hafniaceae</taxon>
        <taxon>Hafnia</taxon>
    </lineage>
</organism>
<dbReference type="Proteomes" id="UP000094844">
    <property type="component" value="Unassembled WGS sequence"/>
</dbReference>
<evidence type="ECO:0000313" key="1">
    <source>
        <dbReference type="EMBL" id="SCM51787.1"/>
    </source>
</evidence>
<reference evidence="1 2" key="1">
    <citation type="submission" date="2016-09" db="EMBL/GenBank/DDBJ databases">
        <authorList>
            <person name="Capua I."/>
            <person name="De Benedictis P."/>
            <person name="Joannis T."/>
            <person name="Lombin L.H."/>
            <person name="Cattoli G."/>
        </authorList>
    </citation>
    <scope>NUCLEOTIDE SEQUENCE [LARGE SCALE GENOMIC DNA]</scope>
    <source>
        <strain evidence="1 2">GB001</strain>
    </source>
</reference>
<gene>
    <name evidence="1" type="ORF">BN1044_01255</name>
</gene>
<dbReference type="EMBL" id="FMIQ01000022">
    <property type="protein sequence ID" value="SCM51787.1"/>
    <property type="molecule type" value="Genomic_DNA"/>
</dbReference>
<proteinExistence type="predicted"/>